<keyword evidence="5 9" id="KW-0067">ATP-binding</keyword>
<dbReference type="NCBIfam" id="TIGR00635">
    <property type="entry name" value="ruvB"/>
    <property type="match status" value="1"/>
</dbReference>
<comment type="caution">
    <text evidence="9">Lacks conserved residue(s) required for the propagation of feature annotation.</text>
</comment>
<feature type="binding site" evidence="9">
    <location>
        <position position="51"/>
    </location>
    <ligand>
        <name>ATP</name>
        <dbReference type="ChEBI" id="CHEBI:30616"/>
    </ligand>
</feature>
<feature type="region of interest" description="Head domain (RuvB-H)" evidence="9">
    <location>
        <begin position="240"/>
        <end position="323"/>
    </location>
</feature>
<feature type="binding site" evidence="9">
    <location>
        <position position="50"/>
    </location>
    <ligand>
        <name>ATP</name>
        <dbReference type="ChEBI" id="CHEBI:30616"/>
    </ligand>
</feature>
<keyword evidence="2 9" id="KW-0547">Nucleotide-binding</keyword>
<evidence type="ECO:0000259" key="10">
    <source>
        <dbReference type="SMART" id="SM00382"/>
    </source>
</evidence>
<sequence>MKSEFRVHTFQDFIGQEKIKETLKIMISASSQLHKPIDHILFYGPPGLGKTSLAKIIAFETNRNIIYAQGPLLEKKSDLLTLLSSIKENDIVFIDEIHSINKNIEELLYSALEDGVVDVAIGVSGDKKIMRMKLNKFSLIGATTKFNLISKPLKDRFGFIGKLVNYRDDEITKIVENSALRNKIKISNECIKEIAEHSRQTPRIANNLLKRTYDFALYENLKEINIEIVKKTFDFLGIYKFGLFNSQIEYLKALHNVFNDSYGSLDTIGTITKDDRYTIMNEIEPALLYYKLIEKTARGRKITPIGINYLINYVDSSKGLIEK</sequence>
<geneLocation type="plasmid" evidence="11">
    <name>2</name>
</geneLocation>
<name>A0A448ZY74_METSV</name>
<evidence type="ECO:0000256" key="6">
    <source>
        <dbReference type="ARBA" id="ARBA00023125"/>
    </source>
</evidence>
<keyword evidence="8 9" id="KW-0234">DNA repair</keyword>
<keyword evidence="11" id="KW-0347">Helicase</keyword>
<dbReference type="GO" id="GO:0005524">
    <property type="term" value="F:ATP binding"/>
    <property type="evidence" value="ECO:0007669"/>
    <property type="project" value="UniProtKB-UniRule"/>
</dbReference>
<dbReference type="GO" id="GO:0048476">
    <property type="term" value="C:Holliday junction resolvase complex"/>
    <property type="evidence" value="ECO:0007669"/>
    <property type="project" value="UniProtKB-UniRule"/>
</dbReference>
<dbReference type="Pfam" id="PF17864">
    <property type="entry name" value="AAA_lid_4"/>
    <property type="match status" value="1"/>
</dbReference>
<dbReference type="Gene3D" id="3.40.50.300">
    <property type="entry name" value="P-loop containing nucleotide triphosphate hydrolases"/>
    <property type="match status" value="1"/>
</dbReference>
<feature type="region of interest" description="Small ATPAse domain (RuvB-S)" evidence="9">
    <location>
        <begin position="167"/>
        <end position="237"/>
    </location>
</feature>
<evidence type="ECO:0000256" key="1">
    <source>
        <dbReference type="ARBA" id="ARBA00022490"/>
    </source>
</evidence>
<keyword evidence="1 9" id="KW-0963">Cytoplasm</keyword>
<dbReference type="GO" id="GO:0000400">
    <property type="term" value="F:four-way junction DNA binding"/>
    <property type="evidence" value="ECO:0007669"/>
    <property type="project" value="UniProtKB-UniRule"/>
</dbReference>
<dbReference type="GO" id="GO:0005737">
    <property type="term" value="C:cytoplasm"/>
    <property type="evidence" value="ECO:0007669"/>
    <property type="project" value="UniProtKB-SubCell"/>
</dbReference>
<gene>
    <name evidence="11" type="primary">ruvB_2</name>
    <name evidence="9" type="synonym">ruvB</name>
    <name evidence="11" type="ORF">NCTC10113_00999</name>
</gene>
<evidence type="ECO:0000256" key="7">
    <source>
        <dbReference type="ARBA" id="ARBA00023172"/>
    </source>
</evidence>
<comment type="similarity">
    <text evidence="9">Belongs to the RuvB family.</text>
</comment>
<feature type="binding site" evidence="9">
    <location>
        <position position="300"/>
    </location>
    <ligand>
        <name>DNA</name>
        <dbReference type="ChEBI" id="CHEBI:16991"/>
    </ligand>
</feature>
<comment type="function">
    <text evidence="9">The RuvA-RuvB-RuvC complex processes Holliday junction (HJ) DNA during genetic recombination and DNA repair, while the RuvA-RuvB complex plays an important role in the rescue of blocked DNA replication forks via replication fork reversal (RFR). RuvA specifically binds to HJ cruciform DNA, conferring on it an open structure. The RuvB hexamer acts as an ATP-dependent pump, pulling dsDNA into and through the RuvAB complex. RuvB forms 2 homohexamers on either side of HJ DNA bound by 1 or 2 RuvA tetramers; 4 subunits per hexamer contact DNA at a time. Coordinated motions by a converter formed by DNA-disengaged RuvB subunits stimulates ATP hydrolysis and nucleotide exchange. Immobilization of the converter enables RuvB to convert the ATP-contained energy into a lever motion, pulling 2 nucleotides of DNA out of the RuvA tetramer per ATP hydrolyzed, thus driving DNA branch migration. The RuvB motors rotate together with the DNA substrate, which together with the progressing nucleotide cycle form the mechanistic basis for DNA recombination by continuous HJ branch migration. Branch migration allows RuvC to scan DNA until it finds its consensus sequence, where it cleaves and resolves cruciform DNA.</text>
</comment>
<dbReference type="InterPro" id="IPR008823">
    <property type="entry name" value="RuvB_wg_C"/>
</dbReference>
<dbReference type="PANTHER" id="PTHR42848">
    <property type="match status" value="1"/>
</dbReference>
<feature type="binding site" evidence="9">
    <location>
        <position position="51"/>
    </location>
    <ligand>
        <name>Mg(2+)</name>
        <dbReference type="ChEBI" id="CHEBI:18420"/>
    </ligand>
</feature>
<evidence type="ECO:0000256" key="3">
    <source>
        <dbReference type="ARBA" id="ARBA00022763"/>
    </source>
</evidence>
<feature type="binding site" evidence="9">
    <location>
        <position position="276"/>
    </location>
    <ligand>
        <name>DNA</name>
        <dbReference type="ChEBI" id="CHEBI:16991"/>
    </ligand>
</feature>
<evidence type="ECO:0000313" key="11">
    <source>
        <dbReference type="EMBL" id="VEU56116.1"/>
    </source>
</evidence>
<dbReference type="EMBL" id="LR214939">
    <property type="protein sequence ID" value="VEU56116.1"/>
    <property type="molecule type" value="Genomic_DNA"/>
</dbReference>
<accession>A0A448ZY74</accession>
<dbReference type="InterPro" id="IPR003593">
    <property type="entry name" value="AAA+_ATPase"/>
</dbReference>
<organism evidence="11">
    <name type="scientific">Metamycoplasma salivarium</name>
    <name type="common">Mycoplasma salivarium</name>
    <dbReference type="NCBI Taxonomy" id="2124"/>
    <lineage>
        <taxon>Bacteria</taxon>
        <taxon>Bacillati</taxon>
        <taxon>Mycoplasmatota</taxon>
        <taxon>Mycoplasmoidales</taxon>
        <taxon>Metamycoplasmataceae</taxon>
        <taxon>Metamycoplasma</taxon>
    </lineage>
</organism>
<dbReference type="InterPro" id="IPR036390">
    <property type="entry name" value="WH_DNA-bd_sf"/>
</dbReference>
<keyword evidence="4 9" id="KW-0378">Hydrolase</keyword>
<keyword evidence="11" id="KW-0614">Plasmid</keyword>
<evidence type="ECO:0000256" key="5">
    <source>
        <dbReference type="ARBA" id="ARBA00022840"/>
    </source>
</evidence>
<protein>
    <recommendedName>
        <fullName evidence="9">Holliday junction branch migration complex subunit RuvB</fullName>
        <ecNumber evidence="9">3.6.4.-</ecNumber>
    </recommendedName>
</protein>
<dbReference type="GO" id="GO:0009378">
    <property type="term" value="F:four-way junction helicase activity"/>
    <property type="evidence" value="ECO:0007669"/>
    <property type="project" value="InterPro"/>
</dbReference>
<dbReference type="InterPro" id="IPR027417">
    <property type="entry name" value="P-loop_NTPase"/>
</dbReference>
<keyword evidence="6 9" id="KW-0238">DNA-binding</keyword>
<feature type="binding site" evidence="9">
    <location>
        <position position="47"/>
    </location>
    <ligand>
        <name>ATP</name>
        <dbReference type="ChEBI" id="CHEBI:30616"/>
    </ligand>
</feature>
<evidence type="ECO:0000256" key="9">
    <source>
        <dbReference type="HAMAP-Rule" id="MF_00016"/>
    </source>
</evidence>
<dbReference type="InterPro" id="IPR008824">
    <property type="entry name" value="RuvB-like_N"/>
</dbReference>
<dbReference type="Pfam" id="PF05496">
    <property type="entry name" value="RuvB_N"/>
    <property type="match status" value="1"/>
</dbReference>
<dbReference type="InterPro" id="IPR041445">
    <property type="entry name" value="AAA_lid_4"/>
</dbReference>
<dbReference type="SUPFAM" id="SSF46785">
    <property type="entry name" value="Winged helix' DNA-binding domain"/>
    <property type="match status" value="1"/>
</dbReference>
<comment type="subunit">
    <text evidence="9">Homohexamer. Forms an RuvA(8)-RuvB(12)-Holliday junction (HJ) complex. HJ DNA is sandwiched between 2 RuvA tetramers; dsDNA enters through RuvA and exits via RuvB. An RuvB hexamer assembles on each DNA strand where it exits the tetramer. Each RuvB hexamer is contacted by two RuvA subunits (via domain III) on 2 adjacent RuvB subunits; this complex drives branch migration. In the full resolvosome a probable DNA-RuvA(4)-RuvB(12)-RuvC(2) complex forms which resolves the HJ.</text>
</comment>
<reference evidence="11" key="1">
    <citation type="submission" date="2019-01" db="EMBL/GenBank/DDBJ databases">
        <authorList>
            <consortium name="Pathogen Informatics"/>
        </authorList>
    </citation>
    <scope>NUCLEOTIDE SEQUENCE [LARGE SCALE GENOMIC DNA]</scope>
    <source>
        <strain evidence="11">NCTC10113</strain>
    </source>
</reference>
<keyword evidence="7 9" id="KW-0233">DNA recombination</keyword>
<dbReference type="PANTHER" id="PTHR42848:SF1">
    <property type="entry name" value="HOLLIDAY JUNCTION BRANCH MIGRATION COMPLEX SUBUNIT RUVB"/>
    <property type="match status" value="1"/>
</dbReference>
<dbReference type="SUPFAM" id="SSF52540">
    <property type="entry name" value="P-loop containing nucleoside triphosphate hydrolases"/>
    <property type="match status" value="1"/>
</dbReference>
<dbReference type="InterPro" id="IPR004605">
    <property type="entry name" value="DNA_helicase_Holl-junc_RuvB"/>
</dbReference>
<feature type="binding site" evidence="9">
    <location>
        <position position="156"/>
    </location>
    <ligand>
        <name>ATP</name>
        <dbReference type="ChEBI" id="CHEBI:30616"/>
    </ligand>
</feature>
<proteinExistence type="inferred from homology"/>
<dbReference type="EC" id="3.6.4.-" evidence="9"/>
<feature type="domain" description="AAA+ ATPase" evidence="10">
    <location>
        <begin position="36"/>
        <end position="167"/>
    </location>
</feature>
<dbReference type="Pfam" id="PF05491">
    <property type="entry name" value="WHD_RuvB"/>
    <property type="match status" value="1"/>
</dbReference>
<feature type="binding site" evidence="9">
    <location>
        <position position="203"/>
    </location>
    <ligand>
        <name>ATP</name>
        <dbReference type="ChEBI" id="CHEBI:30616"/>
    </ligand>
</feature>
<dbReference type="GO" id="GO:0006281">
    <property type="term" value="P:DNA repair"/>
    <property type="evidence" value="ECO:0007669"/>
    <property type="project" value="UniProtKB-UniRule"/>
</dbReference>
<feature type="binding site" evidence="9">
    <location>
        <position position="166"/>
    </location>
    <ligand>
        <name>ATP</name>
        <dbReference type="ChEBI" id="CHEBI:30616"/>
    </ligand>
</feature>
<dbReference type="Gene3D" id="1.10.10.10">
    <property type="entry name" value="Winged helix-like DNA-binding domain superfamily/Winged helix DNA-binding domain"/>
    <property type="match status" value="1"/>
</dbReference>
<dbReference type="GO" id="GO:0016887">
    <property type="term" value="F:ATP hydrolysis activity"/>
    <property type="evidence" value="ECO:0007669"/>
    <property type="project" value="RHEA"/>
</dbReference>
<comment type="catalytic activity">
    <reaction evidence="9">
        <text>ATP + H2O = ADP + phosphate + H(+)</text>
        <dbReference type="Rhea" id="RHEA:13065"/>
        <dbReference type="ChEBI" id="CHEBI:15377"/>
        <dbReference type="ChEBI" id="CHEBI:15378"/>
        <dbReference type="ChEBI" id="CHEBI:30616"/>
        <dbReference type="ChEBI" id="CHEBI:43474"/>
        <dbReference type="ChEBI" id="CHEBI:456216"/>
    </reaction>
</comment>
<dbReference type="Gene3D" id="1.10.8.60">
    <property type="match status" value="1"/>
</dbReference>
<dbReference type="InterPro" id="IPR036388">
    <property type="entry name" value="WH-like_DNA-bd_sf"/>
</dbReference>
<feature type="binding site" evidence="9">
    <location>
        <position position="295"/>
    </location>
    <ligand>
        <name>DNA</name>
        <dbReference type="ChEBI" id="CHEBI:16991"/>
    </ligand>
</feature>
<evidence type="ECO:0000256" key="8">
    <source>
        <dbReference type="ARBA" id="ARBA00023204"/>
    </source>
</evidence>
<evidence type="ECO:0000256" key="4">
    <source>
        <dbReference type="ARBA" id="ARBA00022801"/>
    </source>
</evidence>
<comment type="domain">
    <text evidence="9">Has 3 domains, the large (RuvB-L) and small ATPase (RuvB-S) domains and the C-terminal head (RuvB-H) domain. The head domain binds DNA, while the ATPase domains jointly bind ATP, ADP or are empty depending on the state of the subunit in the translocation cycle. During a single DNA translocation step the structure of each domain remains the same, but their relative positions change.</text>
</comment>
<dbReference type="CDD" id="cd00009">
    <property type="entry name" value="AAA"/>
    <property type="match status" value="1"/>
</dbReference>
<keyword evidence="3 9" id="KW-0227">DNA damage</keyword>
<dbReference type="GO" id="GO:0006310">
    <property type="term" value="P:DNA recombination"/>
    <property type="evidence" value="ECO:0007669"/>
    <property type="project" value="UniProtKB-UniRule"/>
</dbReference>
<feature type="binding site" evidence="9">
    <location>
        <position position="52"/>
    </location>
    <ligand>
        <name>ATP</name>
        <dbReference type="ChEBI" id="CHEBI:30616"/>
    </ligand>
</feature>
<dbReference type="HAMAP" id="MF_00016">
    <property type="entry name" value="DNA_HJ_migration_RuvB"/>
    <property type="match status" value="1"/>
</dbReference>
<dbReference type="RefSeq" id="WP_024543989.1">
    <property type="nucleotide sequence ID" value="NZ_LR214938.2"/>
</dbReference>
<dbReference type="NCBIfam" id="NF000868">
    <property type="entry name" value="PRK00080.1"/>
    <property type="match status" value="1"/>
</dbReference>
<comment type="subcellular location">
    <subcellularLocation>
        <location evidence="9">Cytoplasm</location>
    </subcellularLocation>
</comment>
<feature type="binding site" evidence="9">
    <location>
        <position position="6"/>
    </location>
    <ligand>
        <name>ATP</name>
        <dbReference type="ChEBI" id="CHEBI:30616"/>
    </ligand>
</feature>
<dbReference type="AlphaFoldDB" id="A0A448ZY74"/>
<dbReference type="SMART" id="SM00382">
    <property type="entry name" value="AAA"/>
    <property type="match status" value="1"/>
</dbReference>
<evidence type="ECO:0000256" key="2">
    <source>
        <dbReference type="ARBA" id="ARBA00022741"/>
    </source>
</evidence>